<evidence type="ECO:0000313" key="2">
    <source>
        <dbReference type="Proteomes" id="UP001500908"/>
    </source>
</evidence>
<comment type="caution">
    <text evidence="1">The sequence shown here is derived from an EMBL/GenBank/DDBJ whole genome shotgun (WGS) entry which is preliminary data.</text>
</comment>
<sequence length="79" mass="7838">MAGLGVEFGGGGLTMAQNVPLNEGLATVSTTAESAVTSARGGYEVTWNMGNAVRALSSMAAVGLLAGAVLLTPDRSSRP</sequence>
<evidence type="ECO:0000313" key="1">
    <source>
        <dbReference type="EMBL" id="GAA3754523.1"/>
    </source>
</evidence>
<name>A0ABP7G2G8_9ACTN</name>
<gene>
    <name evidence="1" type="ORF">GCM10022402_36490</name>
</gene>
<accession>A0ABP7G2G8</accession>
<protein>
    <submittedName>
        <fullName evidence="1">Uncharacterized protein</fullName>
    </submittedName>
</protein>
<reference evidence="2" key="1">
    <citation type="journal article" date="2019" name="Int. J. Syst. Evol. Microbiol.">
        <title>The Global Catalogue of Microorganisms (GCM) 10K type strain sequencing project: providing services to taxonomists for standard genome sequencing and annotation.</title>
        <authorList>
            <consortium name="The Broad Institute Genomics Platform"/>
            <consortium name="The Broad Institute Genome Sequencing Center for Infectious Disease"/>
            <person name="Wu L."/>
            <person name="Ma J."/>
        </authorList>
    </citation>
    <scope>NUCLEOTIDE SEQUENCE [LARGE SCALE GENOMIC DNA]</scope>
    <source>
        <strain evidence="2">JCM 17137</strain>
    </source>
</reference>
<proteinExistence type="predicted"/>
<keyword evidence="2" id="KW-1185">Reference proteome</keyword>
<organism evidence="1 2">
    <name type="scientific">Salinactinospora qingdaonensis</name>
    <dbReference type="NCBI Taxonomy" id="702744"/>
    <lineage>
        <taxon>Bacteria</taxon>
        <taxon>Bacillati</taxon>
        <taxon>Actinomycetota</taxon>
        <taxon>Actinomycetes</taxon>
        <taxon>Streptosporangiales</taxon>
        <taxon>Nocardiopsidaceae</taxon>
        <taxon>Salinactinospora</taxon>
    </lineage>
</organism>
<dbReference type="EMBL" id="BAABDD010000019">
    <property type="protein sequence ID" value="GAA3754523.1"/>
    <property type="molecule type" value="Genomic_DNA"/>
</dbReference>
<dbReference type="Proteomes" id="UP001500908">
    <property type="component" value="Unassembled WGS sequence"/>
</dbReference>